<dbReference type="OrthoDB" id="6022368at2759"/>
<dbReference type="AlphaFoldDB" id="A0A443RUT6"/>
<evidence type="ECO:0000256" key="1">
    <source>
        <dbReference type="ARBA" id="ARBA00004141"/>
    </source>
</evidence>
<evidence type="ECO:0000256" key="4">
    <source>
        <dbReference type="ARBA" id="ARBA00023136"/>
    </source>
</evidence>
<dbReference type="GO" id="GO:0007166">
    <property type="term" value="P:cell surface receptor signaling pathway"/>
    <property type="evidence" value="ECO:0007669"/>
    <property type="project" value="InterPro"/>
</dbReference>
<dbReference type="PRINTS" id="PR00249">
    <property type="entry name" value="GPCRSECRETIN"/>
</dbReference>
<evidence type="ECO:0000259" key="6">
    <source>
        <dbReference type="PROSITE" id="PS50261"/>
    </source>
</evidence>
<keyword evidence="7" id="KW-0675">Receptor</keyword>
<dbReference type="Proteomes" id="UP000288716">
    <property type="component" value="Unassembled WGS sequence"/>
</dbReference>
<dbReference type="InterPro" id="IPR000832">
    <property type="entry name" value="GPCR_2_secretin-like"/>
</dbReference>
<evidence type="ECO:0000256" key="2">
    <source>
        <dbReference type="ARBA" id="ARBA00022692"/>
    </source>
</evidence>
<name>A0A443RUT6_9ACAR</name>
<feature type="domain" description="G-protein coupled receptors family 2 profile 2" evidence="6">
    <location>
        <begin position="1"/>
        <end position="87"/>
    </location>
</feature>
<dbReference type="PROSITE" id="PS50261">
    <property type="entry name" value="G_PROTEIN_RECEP_F2_4"/>
    <property type="match status" value="1"/>
</dbReference>
<proteinExistence type="predicted"/>
<dbReference type="STRING" id="299467.A0A443RUT6"/>
<dbReference type="VEuPathDB" id="VectorBase:LDEU013040"/>
<dbReference type="PANTHER" id="PTHR45620">
    <property type="entry name" value="PDF RECEPTOR-LIKE PROTEIN-RELATED"/>
    <property type="match status" value="1"/>
</dbReference>
<comment type="caution">
    <text evidence="7">The sequence shown here is derived from an EMBL/GenBank/DDBJ whole genome shotgun (WGS) entry which is preliminary data.</text>
</comment>
<evidence type="ECO:0000313" key="8">
    <source>
        <dbReference type="Proteomes" id="UP000288716"/>
    </source>
</evidence>
<keyword evidence="2 5" id="KW-0812">Transmembrane</keyword>
<feature type="transmembrane region" description="Helical" evidence="5">
    <location>
        <begin position="12"/>
        <end position="34"/>
    </location>
</feature>
<feature type="transmembrane region" description="Helical" evidence="5">
    <location>
        <begin position="54"/>
        <end position="80"/>
    </location>
</feature>
<sequence>MNKLFLQQDTPGPSCFAFILLTYFLGTNFFWMLVEGLYLYILVVKTFSMELVNIHIYAFIGWGLPMVIVLIWAPIAFCLFKPNEEVT</sequence>
<keyword evidence="4 5" id="KW-0472">Membrane</keyword>
<keyword evidence="3 5" id="KW-1133">Transmembrane helix</keyword>
<dbReference type="InterPro" id="IPR017981">
    <property type="entry name" value="GPCR_2-like_7TM"/>
</dbReference>
<gene>
    <name evidence="7" type="ORF">B4U80_06289</name>
</gene>
<dbReference type="GO" id="GO:0005886">
    <property type="term" value="C:plasma membrane"/>
    <property type="evidence" value="ECO:0007669"/>
    <property type="project" value="TreeGrafter"/>
</dbReference>
<evidence type="ECO:0000256" key="5">
    <source>
        <dbReference type="SAM" id="Phobius"/>
    </source>
</evidence>
<evidence type="ECO:0000313" key="7">
    <source>
        <dbReference type="EMBL" id="RWS19000.1"/>
    </source>
</evidence>
<dbReference type="Gene3D" id="1.20.1070.10">
    <property type="entry name" value="Rhodopsin 7-helix transmembrane proteins"/>
    <property type="match status" value="1"/>
</dbReference>
<organism evidence="7 8">
    <name type="scientific">Leptotrombidium deliense</name>
    <dbReference type="NCBI Taxonomy" id="299467"/>
    <lineage>
        <taxon>Eukaryota</taxon>
        <taxon>Metazoa</taxon>
        <taxon>Ecdysozoa</taxon>
        <taxon>Arthropoda</taxon>
        <taxon>Chelicerata</taxon>
        <taxon>Arachnida</taxon>
        <taxon>Acari</taxon>
        <taxon>Acariformes</taxon>
        <taxon>Trombidiformes</taxon>
        <taxon>Prostigmata</taxon>
        <taxon>Anystina</taxon>
        <taxon>Parasitengona</taxon>
        <taxon>Trombiculoidea</taxon>
        <taxon>Trombiculidae</taxon>
        <taxon>Leptotrombidium</taxon>
    </lineage>
</organism>
<evidence type="ECO:0000256" key="3">
    <source>
        <dbReference type="ARBA" id="ARBA00022989"/>
    </source>
</evidence>
<dbReference type="GO" id="GO:0008528">
    <property type="term" value="F:G protein-coupled peptide receptor activity"/>
    <property type="evidence" value="ECO:0007669"/>
    <property type="project" value="TreeGrafter"/>
</dbReference>
<protein>
    <submittedName>
        <fullName evidence="7">Diuretic hormone 44 receptor GPRdih2-like protein</fullName>
    </submittedName>
</protein>
<comment type="subcellular location">
    <subcellularLocation>
        <location evidence="1">Membrane</location>
        <topology evidence="1">Multi-pass membrane protein</topology>
    </subcellularLocation>
</comment>
<dbReference type="EMBL" id="NCKV01031403">
    <property type="protein sequence ID" value="RWS19000.1"/>
    <property type="molecule type" value="Genomic_DNA"/>
</dbReference>
<accession>A0A443RUT6</accession>
<dbReference type="Pfam" id="PF00002">
    <property type="entry name" value="7tm_2"/>
    <property type="match status" value="1"/>
</dbReference>
<reference evidence="7 8" key="1">
    <citation type="journal article" date="2018" name="Gigascience">
        <title>Genomes of trombidid mites reveal novel predicted allergens and laterally-transferred genes associated with secondary metabolism.</title>
        <authorList>
            <person name="Dong X."/>
            <person name="Chaisiri K."/>
            <person name="Xia D."/>
            <person name="Armstrong S.D."/>
            <person name="Fang Y."/>
            <person name="Donnelly M.J."/>
            <person name="Kadowaki T."/>
            <person name="McGarry J.W."/>
            <person name="Darby A.C."/>
            <person name="Makepeace B.L."/>
        </authorList>
    </citation>
    <scope>NUCLEOTIDE SEQUENCE [LARGE SCALE GENOMIC DNA]</scope>
    <source>
        <strain evidence="7">UoL-UT</strain>
    </source>
</reference>
<dbReference type="GO" id="GO:0017046">
    <property type="term" value="F:peptide hormone binding"/>
    <property type="evidence" value="ECO:0007669"/>
    <property type="project" value="TreeGrafter"/>
</dbReference>
<dbReference type="InterPro" id="IPR050332">
    <property type="entry name" value="GPCR_2"/>
</dbReference>
<dbReference type="GO" id="GO:0007188">
    <property type="term" value="P:adenylate cyclase-modulating G protein-coupled receptor signaling pathway"/>
    <property type="evidence" value="ECO:0007669"/>
    <property type="project" value="TreeGrafter"/>
</dbReference>
<keyword evidence="8" id="KW-1185">Reference proteome</keyword>
<dbReference type="PANTHER" id="PTHR45620:SF15">
    <property type="entry name" value="DIURETIC HORMONE 44 RECEPTOR 1-RELATED"/>
    <property type="match status" value="1"/>
</dbReference>